<evidence type="ECO:0008006" key="3">
    <source>
        <dbReference type="Google" id="ProtNLM"/>
    </source>
</evidence>
<organism evidence="1 2">
    <name type="scientific">Legionella cardiaca</name>
    <dbReference type="NCBI Taxonomy" id="1071983"/>
    <lineage>
        <taxon>Bacteria</taxon>
        <taxon>Pseudomonadati</taxon>
        <taxon>Pseudomonadota</taxon>
        <taxon>Gammaproteobacteria</taxon>
        <taxon>Legionellales</taxon>
        <taxon>Legionellaceae</taxon>
        <taxon>Legionella</taxon>
    </lineage>
</organism>
<dbReference type="RefSeq" id="WP_275090178.1">
    <property type="nucleotide sequence ID" value="NZ_CP119078.1"/>
</dbReference>
<proteinExistence type="predicted"/>
<evidence type="ECO:0000313" key="1">
    <source>
        <dbReference type="EMBL" id="WED44360.1"/>
    </source>
</evidence>
<protein>
    <recommendedName>
        <fullName evidence="3">Substrate of the Dot/Icm secretion system</fullName>
    </recommendedName>
</protein>
<dbReference type="Proteomes" id="UP001222087">
    <property type="component" value="Chromosome"/>
</dbReference>
<gene>
    <name evidence="1" type="ORF">PXX05_06115</name>
</gene>
<evidence type="ECO:0000313" key="2">
    <source>
        <dbReference type="Proteomes" id="UP001222087"/>
    </source>
</evidence>
<accession>A0ABY8AUK4</accession>
<reference evidence="1 2" key="1">
    <citation type="submission" date="2023-02" db="EMBL/GenBank/DDBJ databases">
        <title>Genome Sequence of L. cardiaca H63T.</title>
        <authorList>
            <person name="Lopez A.E."/>
            <person name="Cianciotto N.P."/>
        </authorList>
    </citation>
    <scope>NUCLEOTIDE SEQUENCE [LARGE SCALE GENOMIC DNA]</scope>
    <source>
        <strain evidence="1 2">H63</strain>
    </source>
</reference>
<sequence>MPKLVLGKGFQKKKNDQGALMGMVLAEIKTSKDKELETMSNHFSMVMRELNQLNFQSLTQEFLIQEFLHTAIKTHVSQIDFPLYSKNNKKVLQAISALADKMVFENRYGTCLTASPNSCLN</sequence>
<keyword evidence="2" id="KW-1185">Reference proteome</keyword>
<name>A0ABY8AUK4_9GAMM</name>
<dbReference type="EMBL" id="CP119078">
    <property type="protein sequence ID" value="WED44360.1"/>
    <property type="molecule type" value="Genomic_DNA"/>
</dbReference>